<protein>
    <submittedName>
        <fullName evidence="2">Uncharacterized protein</fullName>
    </submittedName>
</protein>
<dbReference type="AlphaFoldDB" id="A0A1V9XL03"/>
<sequence length="97" mass="11250">MYARPKSCAKVPRERGTQARRLSSRRGRCGYSNTGRPQRSSESGVVPINTSPSDLQGRCQRFRLHDERWIWQLREKGQPPLPLHPAWLLYAVRNAQH</sequence>
<proteinExistence type="predicted"/>
<accession>A0A1V9XL03</accession>
<evidence type="ECO:0000313" key="2">
    <source>
        <dbReference type="EMBL" id="OQR74220.1"/>
    </source>
</evidence>
<evidence type="ECO:0000313" key="3">
    <source>
        <dbReference type="Proteomes" id="UP000192247"/>
    </source>
</evidence>
<dbReference type="Proteomes" id="UP000192247">
    <property type="component" value="Unassembled WGS sequence"/>
</dbReference>
<comment type="caution">
    <text evidence="2">The sequence shown here is derived from an EMBL/GenBank/DDBJ whole genome shotgun (WGS) entry which is preliminary data.</text>
</comment>
<keyword evidence="3" id="KW-1185">Reference proteome</keyword>
<gene>
    <name evidence="2" type="ORF">BIW11_03454</name>
</gene>
<organism evidence="2 3">
    <name type="scientific">Tropilaelaps mercedesae</name>
    <dbReference type="NCBI Taxonomy" id="418985"/>
    <lineage>
        <taxon>Eukaryota</taxon>
        <taxon>Metazoa</taxon>
        <taxon>Ecdysozoa</taxon>
        <taxon>Arthropoda</taxon>
        <taxon>Chelicerata</taxon>
        <taxon>Arachnida</taxon>
        <taxon>Acari</taxon>
        <taxon>Parasitiformes</taxon>
        <taxon>Mesostigmata</taxon>
        <taxon>Gamasina</taxon>
        <taxon>Dermanyssoidea</taxon>
        <taxon>Laelapidae</taxon>
        <taxon>Tropilaelaps</taxon>
    </lineage>
</organism>
<dbReference type="InParanoid" id="A0A1V9XL03"/>
<evidence type="ECO:0000256" key="1">
    <source>
        <dbReference type="SAM" id="MobiDB-lite"/>
    </source>
</evidence>
<reference evidence="2 3" key="1">
    <citation type="journal article" date="2017" name="Gigascience">
        <title>Draft genome of the honey bee ectoparasitic mite, Tropilaelaps mercedesae, is shaped by the parasitic life history.</title>
        <authorList>
            <person name="Dong X."/>
            <person name="Armstrong S.D."/>
            <person name="Xia D."/>
            <person name="Makepeace B.L."/>
            <person name="Darby A.C."/>
            <person name="Kadowaki T."/>
        </authorList>
    </citation>
    <scope>NUCLEOTIDE SEQUENCE [LARGE SCALE GENOMIC DNA]</scope>
    <source>
        <strain evidence="2">Wuxi-XJTLU</strain>
    </source>
</reference>
<name>A0A1V9XL03_9ACAR</name>
<dbReference type="EMBL" id="MNPL01008481">
    <property type="protein sequence ID" value="OQR74220.1"/>
    <property type="molecule type" value="Genomic_DNA"/>
</dbReference>
<feature type="region of interest" description="Disordered" evidence="1">
    <location>
        <begin position="1"/>
        <end position="54"/>
    </location>
</feature>
<feature type="compositionally biased region" description="Polar residues" evidence="1">
    <location>
        <begin position="31"/>
        <end position="54"/>
    </location>
</feature>